<gene>
    <name evidence="3" type="ORF">SAMN06296427_105138</name>
</gene>
<dbReference type="PANTHER" id="PTHR31901">
    <property type="entry name" value="GH3 DOMAIN-CONTAINING PROTEIN"/>
    <property type="match status" value="1"/>
</dbReference>
<dbReference type="RefSeq" id="WP_084017343.1">
    <property type="nucleotide sequence ID" value="NZ_FWXS01000005.1"/>
</dbReference>
<dbReference type="Pfam" id="PF23572">
    <property type="entry name" value="GH3_C"/>
    <property type="match status" value="1"/>
</dbReference>
<dbReference type="InterPro" id="IPR042099">
    <property type="entry name" value="ANL_N_sf"/>
</dbReference>
<name>A0A1W2AY67_9FLAO</name>
<dbReference type="PANTHER" id="PTHR31901:SF9">
    <property type="entry name" value="GH3 DOMAIN-CONTAINING PROTEIN"/>
    <property type="match status" value="1"/>
</dbReference>
<dbReference type="Proteomes" id="UP000192393">
    <property type="component" value="Unassembled WGS sequence"/>
</dbReference>
<dbReference type="Pfam" id="PF03321">
    <property type="entry name" value="GH3"/>
    <property type="match status" value="2"/>
</dbReference>
<feature type="domain" description="GH3 middle" evidence="1">
    <location>
        <begin position="292"/>
        <end position="351"/>
    </location>
</feature>
<dbReference type="STRING" id="1434700.SAMN06296427_105138"/>
<dbReference type="InterPro" id="IPR055377">
    <property type="entry name" value="GH3_M"/>
</dbReference>
<evidence type="ECO:0000313" key="3">
    <source>
        <dbReference type="EMBL" id="SMC65687.1"/>
    </source>
</evidence>
<dbReference type="EMBL" id="FWXS01000005">
    <property type="protein sequence ID" value="SMC65687.1"/>
    <property type="molecule type" value="Genomic_DNA"/>
</dbReference>
<feature type="domain" description="GH3 C-terminal" evidence="2">
    <location>
        <begin position="377"/>
        <end position="488"/>
    </location>
</feature>
<dbReference type="GO" id="GO:0005737">
    <property type="term" value="C:cytoplasm"/>
    <property type="evidence" value="ECO:0007669"/>
    <property type="project" value="TreeGrafter"/>
</dbReference>
<evidence type="ECO:0000259" key="2">
    <source>
        <dbReference type="Pfam" id="PF23572"/>
    </source>
</evidence>
<keyword evidence="4" id="KW-1185">Reference proteome</keyword>
<organism evidence="3 4">
    <name type="scientific">Moheibacter sediminis</name>
    <dbReference type="NCBI Taxonomy" id="1434700"/>
    <lineage>
        <taxon>Bacteria</taxon>
        <taxon>Pseudomonadati</taxon>
        <taxon>Bacteroidota</taxon>
        <taxon>Flavobacteriia</taxon>
        <taxon>Flavobacteriales</taxon>
        <taxon>Weeksellaceae</taxon>
        <taxon>Moheibacter</taxon>
    </lineage>
</organism>
<protein>
    <submittedName>
        <fullName evidence="3">GH3 auxin-responsive promoter</fullName>
    </submittedName>
</protein>
<dbReference type="Pfam" id="PF23571">
    <property type="entry name" value="GH3_M"/>
    <property type="match status" value="1"/>
</dbReference>
<dbReference type="Gene3D" id="3.40.50.12780">
    <property type="entry name" value="N-terminal domain of ligase-like"/>
    <property type="match status" value="1"/>
</dbReference>
<dbReference type="InterPro" id="IPR004993">
    <property type="entry name" value="GH3"/>
</dbReference>
<dbReference type="OrthoDB" id="5678283at2"/>
<sequence>MNFKAEIAKIFARVISKKESKWIQNPIETQQKIFDELITVGKNTAFGKDHNFKSIQNYEQFKQNVPVRDYEELKTYIERVVKGEENVLWKGKPIYLAKTSGTTSGSKYIPISKESMPNHINAARNALLGYINQTKKPDFVSGKMIFLQGSPELEEKNGIQQGRLSGIVAHFVPNYLQKNRMPTWETNCIEDWETKVDKIVDETLNENMTLISGIPPWLVMYFEKLIQKSGKKNIKEIFPNLQLMVTGGVNYNPYREKVKELMGEDLPVVQTYPASEGFIAYQNDIHDEGLLLLLNHGIFYEFIPTDEFFSENPTRISLKDVELNKDYVLILNTNAGLWSYNIGDTIRFVNLNPYKILVSGRIKHYTSAFGEHVIAHEVEEAMKRTIAKFPAQVSEFTVSPQVNPKQGLPYHEWLVEFALEPQNLEEFSHELNSNMRKLNTYYDDLISGNILRPLVISKVNKNGFNEYMKSQGKLGGQNKVPRLSNDRKIADVFYQLKLIK</sequence>
<proteinExistence type="predicted"/>
<dbReference type="InterPro" id="IPR055378">
    <property type="entry name" value="GH3_C"/>
</dbReference>
<evidence type="ECO:0000313" key="4">
    <source>
        <dbReference type="Proteomes" id="UP000192393"/>
    </source>
</evidence>
<reference evidence="3 4" key="1">
    <citation type="submission" date="2017-04" db="EMBL/GenBank/DDBJ databases">
        <authorList>
            <person name="Afonso C.L."/>
            <person name="Miller P.J."/>
            <person name="Scott M.A."/>
            <person name="Spackman E."/>
            <person name="Goraichik I."/>
            <person name="Dimitrov K.M."/>
            <person name="Suarez D.L."/>
            <person name="Swayne D.E."/>
        </authorList>
    </citation>
    <scope>NUCLEOTIDE SEQUENCE [LARGE SCALE GENOMIC DNA]</scope>
    <source>
        <strain evidence="3 4">CGMCC 1.12708</strain>
    </source>
</reference>
<accession>A0A1W2AY67</accession>
<dbReference type="AlphaFoldDB" id="A0A1W2AY67"/>
<dbReference type="GO" id="GO:0016881">
    <property type="term" value="F:acid-amino acid ligase activity"/>
    <property type="evidence" value="ECO:0007669"/>
    <property type="project" value="TreeGrafter"/>
</dbReference>
<evidence type="ECO:0000259" key="1">
    <source>
        <dbReference type="Pfam" id="PF23571"/>
    </source>
</evidence>